<dbReference type="RefSeq" id="XP_041437361.1">
    <property type="nucleotide sequence ID" value="XM_041581427.1"/>
</dbReference>
<dbReference type="FunFam" id="1.10.10.60:FF:000005">
    <property type="entry name" value="POU domain protein"/>
    <property type="match status" value="1"/>
</dbReference>
<dbReference type="InterPro" id="IPR001356">
    <property type="entry name" value="HD"/>
</dbReference>
<dbReference type="InterPro" id="IPR050255">
    <property type="entry name" value="POU_domain_TF"/>
</dbReference>
<evidence type="ECO:0000256" key="7">
    <source>
        <dbReference type="ARBA" id="ARBA00023163"/>
    </source>
</evidence>
<keyword evidence="5 9" id="KW-0371">Homeobox</keyword>
<dbReference type="PRINTS" id="PR00029">
    <property type="entry name" value="OCTAMER"/>
</dbReference>
<dbReference type="InterPro" id="IPR000327">
    <property type="entry name" value="POU_dom"/>
</dbReference>
<feature type="region of interest" description="Disordered" evidence="12">
    <location>
        <begin position="252"/>
        <end position="276"/>
    </location>
</feature>
<keyword evidence="4 9" id="KW-0238">DNA-binding</keyword>
<dbReference type="AlphaFoldDB" id="A0A8J1M7R1"/>
<evidence type="ECO:0000256" key="2">
    <source>
        <dbReference type="ARBA" id="ARBA00008879"/>
    </source>
</evidence>
<evidence type="ECO:0000256" key="11">
    <source>
        <dbReference type="RuleBase" id="RU361194"/>
    </source>
</evidence>
<evidence type="ECO:0000313" key="16">
    <source>
        <dbReference type="RefSeq" id="XP_041437360.1"/>
    </source>
</evidence>
<dbReference type="Gene3D" id="1.10.10.60">
    <property type="entry name" value="Homeodomain-like"/>
    <property type="match status" value="1"/>
</dbReference>
<evidence type="ECO:0000256" key="12">
    <source>
        <dbReference type="SAM" id="MobiDB-lite"/>
    </source>
</evidence>
<dbReference type="Proteomes" id="UP000186698">
    <property type="component" value="Chromosome 2L"/>
</dbReference>
<organism evidence="15 17">
    <name type="scientific">Xenopus laevis</name>
    <name type="common">African clawed frog</name>
    <dbReference type="NCBI Taxonomy" id="8355"/>
    <lineage>
        <taxon>Eukaryota</taxon>
        <taxon>Metazoa</taxon>
        <taxon>Chordata</taxon>
        <taxon>Craniata</taxon>
        <taxon>Vertebrata</taxon>
        <taxon>Euteleostomi</taxon>
        <taxon>Amphibia</taxon>
        <taxon>Batrachia</taxon>
        <taxon>Anura</taxon>
        <taxon>Pipoidea</taxon>
        <taxon>Pipidae</taxon>
        <taxon>Xenopodinae</taxon>
        <taxon>Xenopus</taxon>
        <taxon>Xenopus</taxon>
    </lineage>
</organism>
<accession>A0A8J1M7R1</accession>
<evidence type="ECO:0000256" key="10">
    <source>
        <dbReference type="RuleBase" id="RU000682"/>
    </source>
</evidence>
<dbReference type="InterPro" id="IPR010982">
    <property type="entry name" value="Lambda_DNA-bd_dom_sf"/>
</dbReference>
<feature type="domain" description="Homeobox" evidence="13">
    <location>
        <begin position="375"/>
        <end position="435"/>
    </location>
</feature>
<dbReference type="InterPro" id="IPR017970">
    <property type="entry name" value="Homeobox_CS"/>
</dbReference>
<feature type="DNA-binding region" description="Homeobox" evidence="9">
    <location>
        <begin position="377"/>
        <end position="436"/>
    </location>
</feature>
<feature type="region of interest" description="Disordered" evidence="12">
    <location>
        <begin position="361"/>
        <end position="380"/>
    </location>
</feature>
<dbReference type="PRINTS" id="PR00028">
    <property type="entry name" value="POUDOMAIN"/>
</dbReference>
<dbReference type="PROSITE" id="PS00465">
    <property type="entry name" value="POU_2"/>
    <property type="match status" value="1"/>
</dbReference>
<feature type="compositionally biased region" description="Polar residues" evidence="12">
    <location>
        <begin position="256"/>
        <end position="266"/>
    </location>
</feature>
<dbReference type="PROSITE" id="PS00035">
    <property type="entry name" value="POU_1"/>
    <property type="match status" value="1"/>
</dbReference>
<keyword evidence="6" id="KW-0010">Activator</keyword>
<dbReference type="SMART" id="SM00352">
    <property type="entry name" value="POU"/>
    <property type="match status" value="1"/>
</dbReference>
<evidence type="ECO:0000256" key="3">
    <source>
        <dbReference type="ARBA" id="ARBA00023015"/>
    </source>
</evidence>
<dbReference type="InterPro" id="IPR000972">
    <property type="entry name" value="TF_octamer"/>
</dbReference>
<evidence type="ECO:0000256" key="8">
    <source>
        <dbReference type="ARBA" id="ARBA00023242"/>
    </source>
</evidence>
<name>A0A8J1M7R1_XENLA</name>
<dbReference type="SMART" id="SM00389">
    <property type="entry name" value="HOX"/>
    <property type="match status" value="1"/>
</dbReference>
<dbReference type="InterPro" id="IPR045703">
    <property type="entry name" value="POU2F1_C"/>
</dbReference>
<dbReference type="FunFam" id="1.10.260.40:FF:000001">
    <property type="entry name" value="POU domain protein"/>
    <property type="match status" value="1"/>
</dbReference>
<keyword evidence="3" id="KW-0805">Transcription regulation</keyword>
<dbReference type="PROSITE" id="PS51179">
    <property type="entry name" value="POU_3"/>
    <property type="match status" value="1"/>
</dbReference>
<dbReference type="Pfam" id="PF00046">
    <property type="entry name" value="Homeodomain"/>
    <property type="match status" value="1"/>
</dbReference>
<evidence type="ECO:0000259" key="14">
    <source>
        <dbReference type="PROSITE" id="PS51179"/>
    </source>
</evidence>
<feature type="region of interest" description="Disordered" evidence="12">
    <location>
        <begin position="515"/>
        <end position="550"/>
    </location>
</feature>
<keyword evidence="7 11" id="KW-0804">Transcription</keyword>
<dbReference type="Pfam" id="PF00157">
    <property type="entry name" value="Pou"/>
    <property type="match status" value="1"/>
</dbReference>
<dbReference type="Pfam" id="PF19536">
    <property type="entry name" value="POU2F1_C"/>
    <property type="match status" value="1"/>
</dbReference>
<dbReference type="SUPFAM" id="SSF47413">
    <property type="entry name" value="lambda repressor-like DNA-binding domains"/>
    <property type="match status" value="1"/>
</dbReference>
<dbReference type="CDD" id="cd00086">
    <property type="entry name" value="homeodomain"/>
    <property type="match status" value="1"/>
</dbReference>
<dbReference type="CTD" id="779060"/>
<dbReference type="InterPro" id="IPR013847">
    <property type="entry name" value="POU"/>
</dbReference>
<evidence type="ECO:0000256" key="9">
    <source>
        <dbReference type="PROSITE-ProRule" id="PRU00108"/>
    </source>
</evidence>
<dbReference type="InterPro" id="IPR009057">
    <property type="entry name" value="Homeodomain-like_sf"/>
</dbReference>
<evidence type="ECO:0000256" key="4">
    <source>
        <dbReference type="ARBA" id="ARBA00023125"/>
    </source>
</evidence>
<keyword evidence="8 9" id="KW-0539">Nucleus</keyword>
<dbReference type="PANTHER" id="PTHR11636:SF47">
    <property type="entry name" value="POU DOMAIN, CLASS 2, TRANSCRIPTION FACTOR 1"/>
    <property type="match status" value="1"/>
</dbReference>
<gene>
    <name evidence="16 17" type="primary">pou2f1.L</name>
</gene>
<comment type="similarity">
    <text evidence="2">Belongs to the POU transcription factor family. Class-2 subfamily.</text>
</comment>
<dbReference type="PROSITE" id="PS00027">
    <property type="entry name" value="HOMEOBOX_1"/>
    <property type="match status" value="1"/>
</dbReference>
<keyword evidence="15" id="KW-1185">Reference proteome</keyword>
<dbReference type="GO" id="GO:0000981">
    <property type="term" value="F:DNA-binding transcription factor activity, RNA polymerase II-specific"/>
    <property type="evidence" value="ECO:0007669"/>
    <property type="project" value="InterPro"/>
</dbReference>
<dbReference type="Gene3D" id="1.10.260.40">
    <property type="entry name" value="lambda repressor-like DNA-binding domains"/>
    <property type="match status" value="1"/>
</dbReference>
<comment type="subcellular location">
    <subcellularLocation>
        <location evidence="1 9 10">Nucleus</location>
    </subcellularLocation>
</comment>
<dbReference type="PROSITE" id="PS50071">
    <property type="entry name" value="HOMEOBOX_2"/>
    <property type="match status" value="1"/>
</dbReference>
<sequence>MNNPSETSKSSESGDGNTGTQTNGLDFQKQAMPIGAITSAQAQALLGHLHQVQLAGTSLQAAAQSLNVQTKFKEEPGEPMQVGQPSQHPSLQAAIPQTQLMVAGGPITGLTLTPAQQQLLLQQAQAQLLAAAVQHSASQQHSAAGATISASAATPMTQIPLSQPIQIAQDLQQLQQFQQQNLNLQQFVLVHPTTNLPPAQFIISQTPQGQQGLLQAQNLLTQLPQQSQANLLQSQPSITLTSQPATPTRTIAATPVQQLPQSQTTPKRIDTPSLEEPSDLEELEQFAKTFKQRRIKLGFTQGDVGLAMGKLYGNDFSQTTISRFEALNLSFKNMCKLKPLLEKWLNDAVLENITDSTLTNQSVLNSPGHGMEGLNRRRKKRTSIETNIRVALEKSFLENQKPNSEEITMISDQLNMEKEVIRVWFCNRRQKEKRINPPSSGGSSSSPIKSLFSSPLVATTPSLVTSSTAATLTVNPVLPLTSAAAITGFSVPGTTGTPSANTATVISTAPPISSVLSPSPSATAATSEASTASETNTTQTTSTPMTSPLSTGQVMVTASGIHAATALQGAAQLPTNASLAAMAAAAGLNPGLMAPSQFTAGGALFSLNPGALGSALSPALMSNSTLATIQALASSGSLPITSLDASGNFVFANAGGTPNIVTAPLFLNPQNLSLLTSNPVSLVSAGATGPITSLHATTSSIDSIQNTLFTMASASGAASTTTSASKAQ</sequence>
<dbReference type="GO" id="GO:0000978">
    <property type="term" value="F:RNA polymerase II cis-regulatory region sequence-specific DNA binding"/>
    <property type="evidence" value="ECO:0007669"/>
    <property type="project" value="TreeGrafter"/>
</dbReference>
<protein>
    <recommendedName>
        <fullName evidence="11">POU domain protein</fullName>
    </recommendedName>
</protein>
<dbReference type="RefSeq" id="XP_041437360.1">
    <property type="nucleotide sequence ID" value="XM_041581426.1"/>
</dbReference>
<evidence type="ECO:0000313" key="17">
    <source>
        <dbReference type="RefSeq" id="XP_041437361.1"/>
    </source>
</evidence>
<dbReference type="GO" id="GO:0005634">
    <property type="term" value="C:nucleus"/>
    <property type="evidence" value="ECO:0007669"/>
    <property type="project" value="UniProtKB-SubCell"/>
</dbReference>
<evidence type="ECO:0000259" key="13">
    <source>
        <dbReference type="PROSITE" id="PS50071"/>
    </source>
</evidence>
<evidence type="ECO:0000313" key="15">
    <source>
        <dbReference type="Proteomes" id="UP000186698"/>
    </source>
</evidence>
<proteinExistence type="inferred from homology"/>
<dbReference type="GeneID" id="779060"/>
<reference evidence="16 17" key="1">
    <citation type="submission" date="2025-04" db="UniProtKB">
        <authorList>
            <consortium name="RefSeq"/>
        </authorList>
    </citation>
    <scope>IDENTIFICATION</scope>
    <source>
        <strain evidence="16 17">J_2021</strain>
        <tissue evidence="16 17">Erythrocytes</tissue>
    </source>
</reference>
<feature type="region of interest" description="Disordered" evidence="12">
    <location>
        <begin position="1"/>
        <end position="25"/>
    </location>
</feature>
<evidence type="ECO:0000256" key="1">
    <source>
        <dbReference type="ARBA" id="ARBA00004123"/>
    </source>
</evidence>
<dbReference type="PANTHER" id="PTHR11636">
    <property type="entry name" value="POU DOMAIN"/>
    <property type="match status" value="1"/>
</dbReference>
<feature type="domain" description="POU-specific" evidence="14">
    <location>
        <begin position="275"/>
        <end position="349"/>
    </location>
</feature>
<evidence type="ECO:0000256" key="6">
    <source>
        <dbReference type="ARBA" id="ARBA00023159"/>
    </source>
</evidence>
<evidence type="ECO:0000256" key="5">
    <source>
        <dbReference type="ARBA" id="ARBA00023155"/>
    </source>
</evidence>
<dbReference type="SUPFAM" id="SSF46689">
    <property type="entry name" value="Homeodomain-like"/>
    <property type="match status" value="1"/>
</dbReference>